<dbReference type="SUPFAM" id="SSF52058">
    <property type="entry name" value="L domain-like"/>
    <property type="match status" value="1"/>
</dbReference>
<organism evidence="1 2">
    <name type="scientific">Cylindrotheca closterium</name>
    <dbReference type="NCBI Taxonomy" id="2856"/>
    <lineage>
        <taxon>Eukaryota</taxon>
        <taxon>Sar</taxon>
        <taxon>Stramenopiles</taxon>
        <taxon>Ochrophyta</taxon>
        <taxon>Bacillariophyta</taxon>
        <taxon>Bacillariophyceae</taxon>
        <taxon>Bacillariophycidae</taxon>
        <taxon>Bacillariales</taxon>
        <taxon>Bacillariaceae</taxon>
        <taxon>Cylindrotheca</taxon>
    </lineage>
</organism>
<comment type="caution">
    <text evidence="1">The sequence shown here is derived from an EMBL/GenBank/DDBJ whole genome shotgun (WGS) entry which is preliminary data.</text>
</comment>
<sequence length="359" mass="40676">MIGIRVFAHCQVLAEVDLSATAIKEIPMCAFEACSSLQTVSLPRSLERIGHASFMECTDLVTIIVPLDSKQPIEIEETSFQFCRSLANLVLPRGSTKVSMARYNASPGPPLLQDRFGEDMDSVIAGLISRFDDYPLHKCCYDHSSTTTTAQELRLLIGKDQGAMEASSLVDAFGMTPFHILFSTISPRRDLLQVLLDKLPCSGIILDWKDANGKLAVDYLLLSNFWNSDDNKMILFQMTIQAWMVDRLERWGATVWRSRMISLIDNLLVVLLLPAEDHDKERRMTAFRETLWSTWKRYEAVESTSILEKALWKRTLKSKWNNDNALDRNGYRVICGAGFVIPKVLQFLDTPIGSSRRMQ</sequence>
<dbReference type="Proteomes" id="UP001295423">
    <property type="component" value="Unassembled WGS sequence"/>
</dbReference>
<evidence type="ECO:0000313" key="1">
    <source>
        <dbReference type="EMBL" id="CAJ1954138.1"/>
    </source>
</evidence>
<name>A0AAD2PV72_9STRA</name>
<dbReference type="AlphaFoldDB" id="A0AAD2PV72"/>
<gene>
    <name evidence="1" type="ORF">CYCCA115_LOCUS14733</name>
</gene>
<dbReference type="Pfam" id="PF13306">
    <property type="entry name" value="LRR_5"/>
    <property type="match status" value="1"/>
</dbReference>
<dbReference type="InterPro" id="IPR032675">
    <property type="entry name" value="LRR_dom_sf"/>
</dbReference>
<dbReference type="EMBL" id="CAKOGP040001858">
    <property type="protein sequence ID" value="CAJ1954138.1"/>
    <property type="molecule type" value="Genomic_DNA"/>
</dbReference>
<evidence type="ECO:0000313" key="2">
    <source>
        <dbReference type="Proteomes" id="UP001295423"/>
    </source>
</evidence>
<accession>A0AAD2PV72</accession>
<dbReference type="Gene3D" id="3.80.10.10">
    <property type="entry name" value="Ribonuclease Inhibitor"/>
    <property type="match status" value="1"/>
</dbReference>
<proteinExistence type="predicted"/>
<dbReference type="InterPro" id="IPR026906">
    <property type="entry name" value="LRR_5"/>
</dbReference>
<keyword evidence="2" id="KW-1185">Reference proteome</keyword>
<protein>
    <submittedName>
        <fullName evidence="1">Uncharacterized protein</fullName>
    </submittedName>
</protein>
<reference evidence="1" key="1">
    <citation type="submission" date="2023-08" db="EMBL/GenBank/DDBJ databases">
        <authorList>
            <person name="Audoor S."/>
            <person name="Bilcke G."/>
        </authorList>
    </citation>
    <scope>NUCLEOTIDE SEQUENCE</scope>
</reference>